<accession>A0A7J9GFC2</accession>
<evidence type="ECO:0000313" key="2">
    <source>
        <dbReference type="Proteomes" id="UP000593560"/>
    </source>
</evidence>
<organism evidence="1 2">
    <name type="scientific">Gossypium harknessii</name>
    <dbReference type="NCBI Taxonomy" id="34285"/>
    <lineage>
        <taxon>Eukaryota</taxon>
        <taxon>Viridiplantae</taxon>
        <taxon>Streptophyta</taxon>
        <taxon>Embryophyta</taxon>
        <taxon>Tracheophyta</taxon>
        <taxon>Spermatophyta</taxon>
        <taxon>Magnoliopsida</taxon>
        <taxon>eudicotyledons</taxon>
        <taxon>Gunneridae</taxon>
        <taxon>Pentapetalae</taxon>
        <taxon>rosids</taxon>
        <taxon>malvids</taxon>
        <taxon>Malvales</taxon>
        <taxon>Malvaceae</taxon>
        <taxon>Malvoideae</taxon>
        <taxon>Gossypium</taxon>
    </lineage>
</organism>
<evidence type="ECO:0000313" key="1">
    <source>
        <dbReference type="EMBL" id="MBA0796279.1"/>
    </source>
</evidence>
<reference evidence="1 2" key="1">
    <citation type="journal article" date="2019" name="Genome Biol. Evol.">
        <title>Insights into the evolution of the New World diploid cottons (Gossypium, subgenus Houzingenia) based on genome sequencing.</title>
        <authorList>
            <person name="Grover C.E."/>
            <person name="Arick M.A. 2nd"/>
            <person name="Thrash A."/>
            <person name="Conover J.L."/>
            <person name="Sanders W.S."/>
            <person name="Peterson D.G."/>
            <person name="Frelichowski J.E."/>
            <person name="Scheffler J.A."/>
            <person name="Scheffler B.E."/>
            <person name="Wendel J.F."/>
        </authorList>
    </citation>
    <scope>NUCLEOTIDE SEQUENCE [LARGE SCALE GENOMIC DNA]</scope>
    <source>
        <strain evidence="1">0</strain>
        <tissue evidence="1">Leaf</tissue>
    </source>
</reference>
<gene>
    <name evidence="1" type="ORF">Gohar_007060</name>
</gene>
<protein>
    <submittedName>
        <fullName evidence="1">Uncharacterized protein</fullName>
    </submittedName>
</protein>
<sequence length="161" mass="18503">MAIICCRLDAEVNFGTSSVTQTMVNGDPYSTPEESLPSWTSEEEARRMGDYRDILSLTRVLMHGPKSKADVDIIIERCAGAGHIRDDILHYSKEVEEVPDDDDEHRAYLMDMGIKALRRYFFLVTFRSYLYCKSPAETKFTSWMDARPELGHLCNNLRIDK</sequence>
<dbReference type="Proteomes" id="UP000593560">
    <property type="component" value="Unassembled WGS sequence"/>
</dbReference>
<keyword evidence="2" id="KW-1185">Reference proteome</keyword>
<dbReference type="OrthoDB" id="66369at2759"/>
<comment type="caution">
    <text evidence="1">The sequence shown here is derived from an EMBL/GenBank/DDBJ whole genome shotgun (WGS) entry which is preliminary data.</text>
</comment>
<name>A0A7J9GFC2_9ROSI</name>
<proteinExistence type="predicted"/>
<dbReference type="AlphaFoldDB" id="A0A7J9GFC2"/>
<dbReference type="EMBL" id="JABFAD010000004">
    <property type="protein sequence ID" value="MBA0796279.1"/>
    <property type="molecule type" value="Genomic_DNA"/>
</dbReference>